<gene>
    <name evidence="7" type="ORF">NX773_19855</name>
</gene>
<organism evidence="7 8">
    <name type="scientific">Massilia solisilvae</name>
    <dbReference type="NCBI Taxonomy" id="1811225"/>
    <lineage>
        <taxon>Bacteria</taxon>
        <taxon>Pseudomonadati</taxon>
        <taxon>Pseudomonadota</taxon>
        <taxon>Betaproteobacteria</taxon>
        <taxon>Burkholderiales</taxon>
        <taxon>Oxalobacteraceae</taxon>
        <taxon>Telluria group</taxon>
        <taxon>Massilia</taxon>
    </lineage>
</organism>
<dbReference type="PROSITE" id="PS01081">
    <property type="entry name" value="HTH_TETR_1"/>
    <property type="match status" value="1"/>
</dbReference>
<keyword evidence="2" id="KW-0805">Transcription regulation</keyword>
<dbReference type="InterPro" id="IPR036271">
    <property type="entry name" value="Tet_transcr_reg_TetR-rel_C_sf"/>
</dbReference>
<evidence type="ECO:0000256" key="4">
    <source>
        <dbReference type="ARBA" id="ARBA00023163"/>
    </source>
</evidence>
<dbReference type="SUPFAM" id="SSF46689">
    <property type="entry name" value="Homeodomain-like"/>
    <property type="match status" value="1"/>
</dbReference>
<name>A0ABT2BPI2_9BURK</name>
<sequence length="193" mass="21383">MPYTSEHKARTRARIVESARKLFNRHGFEKVSIDTIMADARLTRGGFYNHFGSKDELYAAAVESFSSCNPFRPDFKGRPAPTPMELARRIVDIYLSDEVLGSPDYHCPLYALPGDVARAGLMPQKAYTQLVRNLTEVYRRALAGTEDGEQRAQAILSLCVGGMLLARTTEDAALRSSLRASARRQALALLGDC</sequence>
<evidence type="ECO:0000256" key="2">
    <source>
        <dbReference type="ARBA" id="ARBA00023015"/>
    </source>
</evidence>
<accession>A0ABT2BPI2</accession>
<dbReference type="Proteomes" id="UP001205861">
    <property type="component" value="Unassembled WGS sequence"/>
</dbReference>
<proteinExistence type="predicted"/>
<feature type="domain" description="HTH tetR-type" evidence="6">
    <location>
        <begin position="9"/>
        <end position="69"/>
    </location>
</feature>
<evidence type="ECO:0000313" key="8">
    <source>
        <dbReference type="Proteomes" id="UP001205861"/>
    </source>
</evidence>
<dbReference type="SUPFAM" id="SSF48498">
    <property type="entry name" value="Tetracyclin repressor-like, C-terminal domain"/>
    <property type="match status" value="1"/>
</dbReference>
<dbReference type="Gene3D" id="1.10.10.60">
    <property type="entry name" value="Homeodomain-like"/>
    <property type="match status" value="1"/>
</dbReference>
<keyword evidence="1" id="KW-0678">Repressor</keyword>
<dbReference type="Gene3D" id="1.10.357.10">
    <property type="entry name" value="Tetracycline Repressor, domain 2"/>
    <property type="match status" value="1"/>
</dbReference>
<dbReference type="Pfam" id="PF00440">
    <property type="entry name" value="TetR_N"/>
    <property type="match status" value="1"/>
</dbReference>
<evidence type="ECO:0000256" key="1">
    <source>
        <dbReference type="ARBA" id="ARBA00022491"/>
    </source>
</evidence>
<dbReference type="PRINTS" id="PR00455">
    <property type="entry name" value="HTHTETR"/>
</dbReference>
<dbReference type="PROSITE" id="PS50977">
    <property type="entry name" value="HTH_TETR_2"/>
    <property type="match status" value="1"/>
</dbReference>
<dbReference type="InterPro" id="IPR009057">
    <property type="entry name" value="Homeodomain-like_sf"/>
</dbReference>
<dbReference type="RefSeq" id="WP_258858016.1">
    <property type="nucleotide sequence ID" value="NZ_JANUGV010000007.1"/>
</dbReference>
<dbReference type="PANTHER" id="PTHR47506">
    <property type="entry name" value="TRANSCRIPTIONAL REGULATORY PROTEIN"/>
    <property type="match status" value="1"/>
</dbReference>
<dbReference type="EMBL" id="JANUGV010000007">
    <property type="protein sequence ID" value="MCS0610427.1"/>
    <property type="molecule type" value="Genomic_DNA"/>
</dbReference>
<evidence type="ECO:0000256" key="3">
    <source>
        <dbReference type="ARBA" id="ARBA00023125"/>
    </source>
</evidence>
<keyword evidence="4" id="KW-0804">Transcription</keyword>
<evidence type="ECO:0000313" key="7">
    <source>
        <dbReference type="EMBL" id="MCS0610427.1"/>
    </source>
</evidence>
<evidence type="ECO:0000256" key="5">
    <source>
        <dbReference type="PROSITE-ProRule" id="PRU00335"/>
    </source>
</evidence>
<dbReference type="InterPro" id="IPR001647">
    <property type="entry name" value="HTH_TetR"/>
</dbReference>
<dbReference type="InterPro" id="IPR023772">
    <property type="entry name" value="DNA-bd_HTH_TetR-type_CS"/>
</dbReference>
<evidence type="ECO:0000259" key="6">
    <source>
        <dbReference type="PROSITE" id="PS50977"/>
    </source>
</evidence>
<feature type="DNA-binding region" description="H-T-H motif" evidence="5">
    <location>
        <begin position="32"/>
        <end position="51"/>
    </location>
</feature>
<reference evidence="7 8" key="1">
    <citation type="submission" date="2022-08" db="EMBL/GenBank/DDBJ databases">
        <title>Reclassification of Massilia species as members of the genera Telluria, Duganella, Pseudoduganella, Mokoshia gen. nov. and Zemynaea gen. nov. using orthogonal and non-orthogonal genome-based approaches.</title>
        <authorList>
            <person name="Bowman J.P."/>
        </authorList>
    </citation>
    <scope>NUCLEOTIDE SEQUENCE [LARGE SCALE GENOMIC DNA]</scope>
    <source>
        <strain evidence="7 8">JCM 31607</strain>
    </source>
</reference>
<dbReference type="PANTHER" id="PTHR47506:SF7">
    <property type="entry name" value="TRANSCRIPTIONAL REGULATORY PROTEIN"/>
    <property type="match status" value="1"/>
</dbReference>
<keyword evidence="3 5" id="KW-0238">DNA-binding</keyword>
<keyword evidence="8" id="KW-1185">Reference proteome</keyword>
<comment type="caution">
    <text evidence="7">The sequence shown here is derived from an EMBL/GenBank/DDBJ whole genome shotgun (WGS) entry which is preliminary data.</text>
</comment>
<protein>
    <submittedName>
        <fullName evidence="7">TetR/AcrR family transcriptional regulator</fullName>
    </submittedName>
</protein>